<dbReference type="AlphaFoldDB" id="A0A2T5IIZ0"/>
<dbReference type="Proteomes" id="UP000244161">
    <property type="component" value="Unassembled WGS sequence"/>
</dbReference>
<evidence type="ECO:0000256" key="2">
    <source>
        <dbReference type="ARBA" id="ARBA00023125"/>
    </source>
</evidence>
<evidence type="ECO:0000313" key="5">
    <source>
        <dbReference type="EMBL" id="PTQ83800.1"/>
    </source>
</evidence>
<reference evidence="5 6" key="1">
    <citation type="submission" date="2018-04" db="EMBL/GenBank/DDBJ databases">
        <title>Genomic Encyclopedia of Archaeal and Bacterial Type Strains, Phase II (KMG-II): from individual species to whole genera.</title>
        <authorList>
            <person name="Goeker M."/>
        </authorList>
    </citation>
    <scope>NUCLEOTIDE SEQUENCE [LARGE SCALE GENOMIC DNA]</scope>
    <source>
        <strain evidence="5 6">DSM 18806</strain>
    </source>
</reference>
<dbReference type="PRINTS" id="PR00032">
    <property type="entry name" value="HTHARAC"/>
</dbReference>
<sequence length="409" mass="46897">MYPKDKKINKNHFDICSSIHNLAKLNVEYFENNQQSSFQLFNSPIPLLGQTSKYATNQYLTELLRDTSQNTYILHTDNFQFSYLGVGLWEKESYIGAIIVGPFLSNLPDETFISYVMDKNNLSLGKKHQLDHYYKSLKVLSSPEYSSLGSLIVTLAANPFINANSLSSVNTNVIINDNRTTELDNEQVYSKIELRYSLERKLMNAVEKGLEEESFNILKSYPIGIYEGSSRNSLRSRKNIAFGLNTVLKLSAERGGVSPIYIHNVFDKFSILIEKLATVNAIDALQKTMISEYCDLVRKLSSDGHSPTIRKAIDYINLNFSTELALNTIADKIQISPFYLSRQFKKETNLSIVEYINRKRIEESKFLIKQNNHSITDIALMVGFQNHNYFCKVFKKMTTLTPKEYLNHK</sequence>
<dbReference type="GO" id="GO:0043565">
    <property type="term" value="F:sequence-specific DNA binding"/>
    <property type="evidence" value="ECO:0007669"/>
    <property type="project" value="InterPro"/>
</dbReference>
<dbReference type="Pfam" id="PF12833">
    <property type="entry name" value="HTH_18"/>
    <property type="match status" value="1"/>
</dbReference>
<keyword evidence="2" id="KW-0238">DNA-binding</keyword>
<protein>
    <submittedName>
        <fullName evidence="5">Helix-turn-helix protein</fullName>
    </submittedName>
</protein>
<dbReference type="SMART" id="SM00342">
    <property type="entry name" value="HTH_ARAC"/>
    <property type="match status" value="1"/>
</dbReference>
<dbReference type="InterPro" id="IPR020449">
    <property type="entry name" value="Tscrpt_reg_AraC-type_HTH"/>
</dbReference>
<keyword evidence="1" id="KW-0805">Transcription regulation</keyword>
<gene>
    <name evidence="5" type="ORF">C8U37_11269</name>
</gene>
<evidence type="ECO:0000313" key="6">
    <source>
        <dbReference type="Proteomes" id="UP000244161"/>
    </source>
</evidence>
<dbReference type="InterPro" id="IPR018060">
    <property type="entry name" value="HTH_AraC"/>
</dbReference>
<evidence type="ECO:0000256" key="3">
    <source>
        <dbReference type="ARBA" id="ARBA00023163"/>
    </source>
</evidence>
<proteinExistence type="predicted"/>
<accession>A0A2T5IIZ0</accession>
<comment type="caution">
    <text evidence="5">The sequence shown here is derived from an EMBL/GenBank/DDBJ whole genome shotgun (WGS) entry which is preliminary data.</text>
</comment>
<evidence type="ECO:0000259" key="4">
    <source>
        <dbReference type="PROSITE" id="PS01124"/>
    </source>
</evidence>
<name>A0A2T5IIZ0_9LACT</name>
<dbReference type="SUPFAM" id="SSF46689">
    <property type="entry name" value="Homeodomain-like"/>
    <property type="match status" value="2"/>
</dbReference>
<dbReference type="EMBL" id="QAOM01000012">
    <property type="protein sequence ID" value="PTQ83800.1"/>
    <property type="molecule type" value="Genomic_DNA"/>
</dbReference>
<feature type="domain" description="HTH araC/xylS-type" evidence="4">
    <location>
        <begin position="310"/>
        <end position="408"/>
    </location>
</feature>
<dbReference type="PROSITE" id="PS01124">
    <property type="entry name" value="HTH_ARAC_FAMILY_2"/>
    <property type="match status" value="1"/>
</dbReference>
<dbReference type="InterPro" id="IPR009057">
    <property type="entry name" value="Homeodomain-like_sf"/>
</dbReference>
<keyword evidence="3" id="KW-0804">Transcription</keyword>
<keyword evidence="6" id="KW-1185">Reference proteome</keyword>
<organism evidence="5 6">
    <name type="scientific">Trichococcus patagoniensis</name>
    <dbReference type="NCBI Taxonomy" id="382641"/>
    <lineage>
        <taxon>Bacteria</taxon>
        <taxon>Bacillati</taxon>
        <taxon>Bacillota</taxon>
        <taxon>Bacilli</taxon>
        <taxon>Lactobacillales</taxon>
        <taxon>Carnobacteriaceae</taxon>
        <taxon>Trichococcus</taxon>
    </lineage>
</organism>
<dbReference type="Gene3D" id="1.10.10.60">
    <property type="entry name" value="Homeodomain-like"/>
    <property type="match status" value="2"/>
</dbReference>
<dbReference type="GO" id="GO:0003700">
    <property type="term" value="F:DNA-binding transcription factor activity"/>
    <property type="evidence" value="ECO:0007669"/>
    <property type="project" value="InterPro"/>
</dbReference>
<dbReference type="RefSeq" id="WP_170100243.1">
    <property type="nucleotide sequence ID" value="NZ_QAOM01000012.1"/>
</dbReference>
<dbReference type="PANTHER" id="PTHR43280">
    <property type="entry name" value="ARAC-FAMILY TRANSCRIPTIONAL REGULATOR"/>
    <property type="match status" value="1"/>
</dbReference>
<evidence type="ECO:0000256" key="1">
    <source>
        <dbReference type="ARBA" id="ARBA00023015"/>
    </source>
</evidence>
<dbReference type="PANTHER" id="PTHR43280:SF10">
    <property type="entry name" value="REGULATORY PROTEIN POCR"/>
    <property type="match status" value="1"/>
</dbReference>